<dbReference type="Pfam" id="PF04548">
    <property type="entry name" value="AIG1"/>
    <property type="match status" value="1"/>
</dbReference>
<gene>
    <name evidence="6" type="ORF">DNTS_018321</name>
</gene>
<comment type="similarity">
    <text evidence="1">Belongs to the TRAFAC class TrmE-Era-EngA-EngB-Septin-like GTPase superfamily. AIG1/Toc34/Toc159-like paraseptin GTPase family. IAN subfamily.</text>
</comment>
<dbReference type="InterPro" id="IPR027417">
    <property type="entry name" value="P-loop_NTPase"/>
</dbReference>
<reference evidence="6 7" key="1">
    <citation type="journal article" date="2019" name="Sci. Data">
        <title>Hybrid genome assembly and annotation of Danionella translucida.</title>
        <authorList>
            <person name="Kadobianskyi M."/>
            <person name="Schulze L."/>
            <person name="Schuelke M."/>
            <person name="Judkewitz B."/>
        </authorList>
    </citation>
    <scope>NUCLEOTIDE SEQUENCE [LARGE SCALE GENOMIC DNA]</scope>
    <source>
        <strain evidence="6 7">Bolton</strain>
    </source>
</reference>
<dbReference type="InterPro" id="IPR006703">
    <property type="entry name" value="G_AIG1"/>
</dbReference>
<evidence type="ECO:0000313" key="7">
    <source>
        <dbReference type="Proteomes" id="UP000316079"/>
    </source>
</evidence>
<evidence type="ECO:0000256" key="2">
    <source>
        <dbReference type="ARBA" id="ARBA00022741"/>
    </source>
</evidence>
<keyword evidence="7" id="KW-1185">Reference proteome</keyword>
<feature type="region of interest" description="Disordered" evidence="4">
    <location>
        <begin position="341"/>
        <end position="364"/>
    </location>
</feature>
<sequence length="364" mass="41497">MQLMLKVLFHRDGEVQDERWLSSEDGSPGMVSIRKQPNAVEHFRGKLKNRPLMIISSSLLLQKNISELQLRQSLEECVSLAHPGSHMLLLLLKQEQCTAKDQECVEKLLDFFSERAYQHTIVICTEEPRETNQILQQIIQRCSNRLFILQKNSSSEDLLRVLKDIEKIDGGRHLVCASREDAQEQHTQLEKLNVVVCGSNGGASSASSALRRRSDASESLLSETEKIQNMFSYRINKHLLILIKRRTEERNGLTNHRTRSREETFQVEVLKNALCRCFEQNRSSVIRGDLSESESAASKADQRGTQILRVSVRYSISESSVCYCGRSTASVLPVRRFEGEEPENCASPEQKNHLHQPKNPVMII</sequence>
<dbReference type="PANTHER" id="PTHR10903">
    <property type="entry name" value="GTPASE, IMAP FAMILY MEMBER-RELATED"/>
    <property type="match status" value="1"/>
</dbReference>
<feature type="domain" description="AIG1-type G" evidence="5">
    <location>
        <begin position="44"/>
        <end position="191"/>
    </location>
</feature>
<keyword evidence="2" id="KW-0547">Nucleotide-binding</keyword>
<dbReference type="PANTHER" id="PTHR10903:SF170">
    <property type="entry name" value="GTPASE IMAP FAMILY MEMBER 7"/>
    <property type="match status" value="1"/>
</dbReference>
<evidence type="ECO:0000259" key="5">
    <source>
        <dbReference type="Pfam" id="PF04548"/>
    </source>
</evidence>
<keyword evidence="3" id="KW-0342">GTP-binding</keyword>
<dbReference type="AlphaFoldDB" id="A0A553QER2"/>
<evidence type="ECO:0000256" key="1">
    <source>
        <dbReference type="ARBA" id="ARBA00008535"/>
    </source>
</evidence>
<protein>
    <recommendedName>
        <fullName evidence="5">AIG1-type G domain-containing protein</fullName>
    </recommendedName>
</protein>
<evidence type="ECO:0000256" key="3">
    <source>
        <dbReference type="ARBA" id="ARBA00023134"/>
    </source>
</evidence>
<dbReference type="Proteomes" id="UP000316079">
    <property type="component" value="Unassembled WGS sequence"/>
</dbReference>
<name>A0A553QER2_9TELE</name>
<evidence type="ECO:0000313" key="6">
    <source>
        <dbReference type="EMBL" id="TRY88422.1"/>
    </source>
</evidence>
<dbReference type="OrthoDB" id="8954335at2759"/>
<dbReference type="Gene3D" id="3.40.50.300">
    <property type="entry name" value="P-loop containing nucleotide triphosphate hydrolases"/>
    <property type="match status" value="1"/>
</dbReference>
<accession>A0A553QER2</accession>
<dbReference type="GO" id="GO:0005525">
    <property type="term" value="F:GTP binding"/>
    <property type="evidence" value="ECO:0007669"/>
    <property type="project" value="UniProtKB-KW"/>
</dbReference>
<dbReference type="EMBL" id="SRMA01026048">
    <property type="protein sequence ID" value="TRY88422.1"/>
    <property type="molecule type" value="Genomic_DNA"/>
</dbReference>
<evidence type="ECO:0000256" key="4">
    <source>
        <dbReference type="SAM" id="MobiDB-lite"/>
    </source>
</evidence>
<comment type="caution">
    <text evidence="6">The sequence shown here is derived from an EMBL/GenBank/DDBJ whole genome shotgun (WGS) entry which is preliminary data.</text>
</comment>
<dbReference type="InterPro" id="IPR045058">
    <property type="entry name" value="GIMA/IAN/Toc"/>
</dbReference>
<proteinExistence type="inferred from homology"/>
<organism evidence="6 7">
    <name type="scientific">Danionella cerebrum</name>
    <dbReference type="NCBI Taxonomy" id="2873325"/>
    <lineage>
        <taxon>Eukaryota</taxon>
        <taxon>Metazoa</taxon>
        <taxon>Chordata</taxon>
        <taxon>Craniata</taxon>
        <taxon>Vertebrata</taxon>
        <taxon>Euteleostomi</taxon>
        <taxon>Actinopterygii</taxon>
        <taxon>Neopterygii</taxon>
        <taxon>Teleostei</taxon>
        <taxon>Ostariophysi</taxon>
        <taxon>Cypriniformes</taxon>
        <taxon>Danionidae</taxon>
        <taxon>Danioninae</taxon>
        <taxon>Danionella</taxon>
    </lineage>
</organism>